<dbReference type="PANTHER" id="PTHR30290:SF10">
    <property type="entry name" value="PERIPLASMIC OLIGOPEPTIDE-BINDING PROTEIN-RELATED"/>
    <property type="match status" value="1"/>
</dbReference>
<dbReference type="GO" id="GO:1904680">
    <property type="term" value="F:peptide transmembrane transporter activity"/>
    <property type="evidence" value="ECO:0007669"/>
    <property type="project" value="TreeGrafter"/>
</dbReference>
<dbReference type="InterPro" id="IPR039424">
    <property type="entry name" value="SBP_5"/>
</dbReference>
<evidence type="ECO:0000256" key="6">
    <source>
        <dbReference type="ARBA" id="ARBA00022856"/>
    </source>
</evidence>
<dbReference type="InterPro" id="IPR030678">
    <property type="entry name" value="Peptide/Ni-bd"/>
</dbReference>
<dbReference type="NCBIfam" id="NF011684">
    <property type="entry name" value="PRK15104.1"/>
    <property type="match status" value="1"/>
</dbReference>
<dbReference type="Pfam" id="PF00496">
    <property type="entry name" value="SBP_bac_5"/>
    <property type="match status" value="1"/>
</dbReference>
<evidence type="ECO:0000313" key="14">
    <source>
        <dbReference type="Proteomes" id="UP000862426"/>
    </source>
</evidence>
<evidence type="ECO:0000256" key="9">
    <source>
        <dbReference type="ARBA" id="ARBA00063980"/>
    </source>
</evidence>
<keyword evidence="3" id="KW-0813">Transport</keyword>
<accession>A0A9C7QJV6</accession>
<keyword evidence="5" id="KW-0574">Periplasm</keyword>
<dbReference type="Proteomes" id="UP000862426">
    <property type="component" value="Unassembled WGS sequence"/>
</dbReference>
<dbReference type="GO" id="GO:0015833">
    <property type="term" value="P:peptide transport"/>
    <property type="evidence" value="ECO:0007669"/>
    <property type="project" value="UniProtKB-KW"/>
</dbReference>
<name>A0A9C7QJV6_CITAM</name>
<comment type="similarity">
    <text evidence="2">Belongs to the bacterial solute-binding protein 5 family.</text>
</comment>
<sequence length="542" mass="61130">MTNTKKSLVAAGILTALIAGNVATAAVVPAGVQLAEKQTLVRNNGSEVQSLDPHKIEGVPESNISRDLFEGLIISDVDGKPSPGVAEKWENKDFKVWTFHLRKDAKWSDGSPVTAHDFVYSWQRLANPNTASPYASYLQYGHIVNIDDIVAGKKPPTDLGVKAIDDNTFEVTLSEPVPYFYKLLVHSSVSPVPKAAVEKYGDKWTQPANIISNGAYKLKDWVVNEHIVLERNPNYWDNAKTVINQVTYLPIASEVTDVNRYRSGEIDMTYNNMPIELFQKLKKEIPNEVHVDPYLCTYYYEINNQKAPFTDVRVRTALKLALDRDIIVNKVKNQGDLPAYSFTPPYTDGAKLTEPEWFGWTQEKRNEEAKKLLAEAGYTADKPLTFNLLYNTSDLHKKLAIAAASIWKKNLGVNVKLENQEWKTFLDTRHQGNYDVSRAAWCADYNEPTSFLNMVLSDSSNNTTHYKSPVFDKILADALKATNEEQRTELYGKAEQQLDTDSAIVPVFYYVNARLVKPWVGGYTGKDPMDNIHVKDLYIIKH</sequence>
<proteinExistence type="inferred from homology"/>
<dbReference type="FunFam" id="3.10.105.10:FF:000001">
    <property type="entry name" value="Oligopeptide ABC transporter, oligopeptide-binding protein"/>
    <property type="match status" value="1"/>
</dbReference>
<comment type="subunit">
    <text evidence="9">The complex is composed of two ATP-binding proteins (OppD and OppF), two transmembrane proteins (OppB and OppC) and a solute-binding protein (OppA).</text>
</comment>
<keyword evidence="4 11" id="KW-0732">Signal</keyword>
<feature type="domain" description="Solute-binding protein family 5" evidence="12">
    <location>
        <begin position="80"/>
        <end position="462"/>
    </location>
</feature>
<dbReference type="SUPFAM" id="SSF53850">
    <property type="entry name" value="Periplasmic binding protein-like II"/>
    <property type="match status" value="1"/>
</dbReference>
<evidence type="ECO:0000256" key="10">
    <source>
        <dbReference type="ARBA" id="ARBA00072558"/>
    </source>
</evidence>
<dbReference type="PIRSF" id="PIRSF002741">
    <property type="entry name" value="MppA"/>
    <property type="match status" value="1"/>
</dbReference>
<dbReference type="GO" id="GO:0015031">
    <property type="term" value="P:protein transport"/>
    <property type="evidence" value="ECO:0007669"/>
    <property type="project" value="UniProtKB-KW"/>
</dbReference>
<dbReference type="FunFam" id="3.40.190.10:FF:000018">
    <property type="entry name" value="Oligopeptide ABC transporter, oligopeptide-binding protein"/>
    <property type="match status" value="1"/>
</dbReference>
<keyword evidence="7" id="KW-0653">Protein transport</keyword>
<dbReference type="Gene3D" id="3.10.105.10">
    <property type="entry name" value="Dipeptide-binding Protein, Domain 3"/>
    <property type="match status" value="1"/>
</dbReference>
<dbReference type="AlphaFoldDB" id="A0A9C7QJV6"/>
<reference evidence="13" key="1">
    <citation type="journal article" date="2018" name="Genome Biol.">
        <title>SKESA: strategic k-mer extension for scrupulous assemblies.</title>
        <authorList>
            <person name="Souvorov A."/>
            <person name="Agarwala R."/>
            <person name="Lipman D.J."/>
        </authorList>
    </citation>
    <scope>NUCLEOTIDE SEQUENCE</scope>
    <source>
        <strain evidence="13">CAV1698</strain>
    </source>
</reference>
<evidence type="ECO:0000256" key="7">
    <source>
        <dbReference type="ARBA" id="ARBA00022927"/>
    </source>
</evidence>
<dbReference type="InterPro" id="IPR023765">
    <property type="entry name" value="SBP_5_CS"/>
</dbReference>
<dbReference type="PROSITE" id="PS01040">
    <property type="entry name" value="SBP_BACTERIAL_5"/>
    <property type="match status" value="1"/>
</dbReference>
<gene>
    <name evidence="13" type="primary">oppA</name>
    <name evidence="13" type="ORF">JD854_RS09590</name>
</gene>
<dbReference type="Gene3D" id="3.90.76.10">
    <property type="entry name" value="Dipeptide-binding Protein, Domain 1"/>
    <property type="match status" value="1"/>
</dbReference>
<evidence type="ECO:0000256" key="4">
    <source>
        <dbReference type="ARBA" id="ARBA00022729"/>
    </source>
</evidence>
<evidence type="ECO:0000313" key="13">
    <source>
        <dbReference type="EMBL" id="HCD1255314.1"/>
    </source>
</evidence>
<comment type="caution">
    <text evidence="13">The sequence shown here is derived from an EMBL/GenBank/DDBJ whole genome shotgun (WGS) entry which is preliminary data.</text>
</comment>
<evidence type="ECO:0000256" key="5">
    <source>
        <dbReference type="ARBA" id="ARBA00022764"/>
    </source>
</evidence>
<dbReference type="InterPro" id="IPR000914">
    <property type="entry name" value="SBP_5_dom"/>
</dbReference>
<dbReference type="GO" id="GO:0043190">
    <property type="term" value="C:ATP-binding cassette (ABC) transporter complex"/>
    <property type="evidence" value="ECO:0007669"/>
    <property type="project" value="InterPro"/>
</dbReference>
<organism evidence="13 14">
    <name type="scientific">Citrobacter amalonaticus</name>
    <dbReference type="NCBI Taxonomy" id="35703"/>
    <lineage>
        <taxon>Bacteria</taxon>
        <taxon>Pseudomonadati</taxon>
        <taxon>Pseudomonadota</taxon>
        <taxon>Gammaproteobacteria</taxon>
        <taxon>Enterobacterales</taxon>
        <taxon>Enterobacteriaceae</taxon>
        <taxon>Citrobacter</taxon>
    </lineage>
</organism>
<evidence type="ECO:0000256" key="8">
    <source>
        <dbReference type="ARBA" id="ARBA00023157"/>
    </source>
</evidence>
<protein>
    <recommendedName>
        <fullName evidence="10">Periplasmic oligopeptide-binding protein OppA</fullName>
    </recommendedName>
</protein>
<dbReference type="CDD" id="cd08504">
    <property type="entry name" value="PBP2_OppA"/>
    <property type="match status" value="1"/>
</dbReference>
<feature type="chain" id="PRO_5038338882" description="Periplasmic oligopeptide-binding protein OppA" evidence="11">
    <location>
        <begin position="26"/>
        <end position="542"/>
    </location>
</feature>
<dbReference type="EMBL" id="DACYAJ020000009">
    <property type="protein sequence ID" value="HCD1255314.1"/>
    <property type="molecule type" value="Genomic_DNA"/>
</dbReference>
<evidence type="ECO:0000256" key="1">
    <source>
        <dbReference type="ARBA" id="ARBA00004418"/>
    </source>
</evidence>
<keyword evidence="6" id="KW-0571">Peptide transport</keyword>
<evidence type="ECO:0000259" key="12">
    <source>
        <dbReference type="Pfam" id="PF00496"/>
    </source>
</evidence>
<dbReference type="FunFam" id="3.90.76.10:FF:000001">
    <property type="entry name" value="Oligopeptide ABC transporter substrate-binding protein"/>
    <property type="match status" value="1"/>
</dbReference>
<keyword evidence="8" id="KW-1015">Disulfide bond</keyword>
<evidence type="ECO:0000256" key="11">
    <source>
        <dbReference type="SAM" id="SignalP"/>
    </source>
</evidence>
<dbReference type="GO" id="GO:0030288">
    <property type="term" value="C:outer membrane-bounded periplasmic space"/>
    <property type="evidence" value="ECO:0007669"/>
    <property type="project" value="TreeGrafter"/>
</dbReference>
<evidence type="ECO:0000256" key="2">
    <source>
        <dbReference type="ARBA" id="ARBA00005695"/>
    </source>
</evidence>
<comment type="subcellular location">
    <subcellularLocation>
        <location evidence="1">Periplasm</location>
    </subcellularLocation>
</comment>
<feature type="signal peptide" evidence="11">
    <location>
        <begin position="1"/>
        <end position="25"/>
    </location>
</feature>
<dbReference type="PANTHER" id="PTHR30290">
    <property type="entry name" value="PERIPLASMIC BINDING COMPONENT OF ABC TRANSPORTER"/>
    <property type="match status" value="1"/>
</dbReference>
<dbReference type="Gene3D" id="3.40.190.10">
    <property type="entry name" value="Periplasmic binding protein-like II"/>
    <property type="match status" value="1"/>
</dbReference>
<reference evidence="13" key="2">
    <citation type="submission" date="2022-05" db="EMBL/GenBank/DDBJ databases">
        <authorList>
            <consortium name="NCBI Pathogen Detection Project"/>
        </authorList>
    </citation>
    <scope>NUCLEOTIDE SEQUENCE</scope>
    <source>
        <strain evidence="13">CAV1698</strain>
    </source>
</reference>
<evidence type="ECO:0000256" key="3">
    <source>
        <dbReference type="ARBA" id="ARBA00022448"/>
    </source>
</evidence>